<evidence type="ECO:0000313" key="4">
    <source>
        <dbReference type="EMBL" id="GFQ00873.1"/>
    </source>
</evidence>
<feature type="domain" description="PB1" evidence="3">
    <location>
        <begin position="15"/>
        <end position="101"/>
    </location>
</feature>
<keyword evidence="2" id="KW-0472">Membrane</keyword>
<dbReference type="FunFam" id="3.10.20.90:FF:000058">
    <property type="entry name" value="Octicosapeptide/phox/Bem1p domain kinase superfamily protein"/>
    <property type="match status" value="1"/>
</dbReference>
<keyword evidence="2" id="KW-0812">Transmembrane</keyword>
<dbReference type="Proteomes" id="UP000653305">
    <property type="component" value="Unassembled WGS sequence"/>
</dbReference>
<reference evidence="4" key="1">
    <citation type="submission" date="2020-07" db="EMBL/GenBank/DDBJ databases">
        <title>Ethylene signaling mediates host invasion by parasitic plants.</title>
        <authorList>
            <person name="Yoshida S."/>
        </authorList>
    </citation>
    <scope>NUCLEOTIDE SEQUENCE</scope>
    <source>
        <strain evidence="4">Okayama</strain>
    </source>
</reference>
<name>A0A830CRP0_9LAMI</name>
<dbReference type="SUPFAM" id="SSF54277">
    <property type="entry name" value="CAD &amp; PB1 domains"/>
    <property type="match status" value="1"/>
</dbReference>
<evidence type="ECO:0000313" key="5">
    <source>
        <dbReference type="Proteomes" id="UP000653305"/>
    </source>
</evidence>
<feature type="region of interest" description="Disordered" evidence="1">
    <location>
        <begin position="449"/>
        <end position="468"/>
    </location>
</feature>
<sequence>MKLLCSFGGKILPRPSDRKLRYVGGETRILRIRKDITWDELKQRTLTIYPEPHSIKYQLPGEDLDALVSVSCDEDVQNMMEECSVIDDGGSQKLRVFLVSNNELDDSQLVRENVDGYSDIQYVVAVNGMDFGSRRNSIGVGSQLGNNLDELLGLSVGRETSQVAPSRAFETNSLGNQARTINREQPEWNSPRAIQRTDTADEKVIVPTSNRAPVAENVVPNPILEHTVPREAPNKTVVQKKIGPDKYNSPGPDDVLQTDTQLNKETSIQKISESTKTQSFDEGKTVASDPNNVLSEEASAVSATVEKGNLVIPTKNSEKTHEDIKNSMPPNADTEAYTKDISYEPDVIPQPIFHSERIHREQAELNRWSKSDDSCGPQFLMTHSRSDVSQQITDSVHKLTESSATKEITNSSKHTAHDTDDIDKNELNHKAEMKAAVDDESTLTPLEIHQRKMNEKNESARFRGGAGTSERGDILIDINDRFPHELLSDIFKAAESSVGVVTHTPGLSVNMFNHEPKHWSFFQNLARGDSRKDVSLMDQDHPTFSSSLAKFGDDGGPVDYGYMPFEAGATAADQRRLPDTMNLPSDYDISQTNGIESLQSNHQISSRPSGSDHLVLLGYEQFFWGLISFNCILFKIFFFFFVHVKDAKRAIQPAGVPLVDFSVEDRSSLQVWCPLKLNFKILPIYRK</sequence>
<protein>
    <recommendedName>
        <fullName evidence="3">PB1 domain-containing protein</fullName>
    </recommendedName>
</protein>
<dbReference type="InterPro" id="IPR053198">
    <property type="entry name" value="Gynoecium_Dev_Regulator"/>
</dbReference>
<dbReference type="PANTHER" id="PTHR31066:SF97">
    <property type="entry name" value="OS03G0401100 PROTEIN"/>
    <property type="match status" value="1"/>
</dbReference>
<gene>
    <name evidence="4" type="ORF">PHJA_002231200</name>
</gene>
<dbReference type="CDD" id="cd06410">
    <property type="entry name" value="PB1_UP2"/>
    <property type="match status" value="1"/>
</dbReference>
<feature type="compositionally biased region" description="Basic and acidic residues" evidence="1">
    <location>
        <begin position="449"/>
        <end position="461"/>
    </location>
</feature>
<feature type="region of interest" description="Disordered" evidence="1">
    <location>
        <begin position="398"/>
        <end position="423"/>
    </location>
</feature>
<dbReference type="PANTHER" id="PTHR31066">
    <property type="entry name" value="OS05G0427100 PROTEIN-RELATED"/>
    <property type="match status" value="1"/>
</dbReference>
<feature type="compositionally biased region" description="Polar residues" evidence="1">
    <location>
        <begin position="401"/>
        <end position="413"/>
    </location>
</feature>
<evidence type="ECO:0000256" key="2">
    <source>
        <dbReference type="SAM" id="Phobius"/>
    </source>
</evidence>
<organism evidence="4 5">
    <name type="scientific">Phtheirospermum japonicum</name>
    <dbReference type="NCBI Taxonomy" id="374723"/>
    <lineage>
        <taxon>Eukaryota</taxon>
        <taxon>Viridiplantae</taxon>
        <taxon>Streptophyta</taxon>
        <taxon>Embryophyta</taxon>
        <taxon>Tracheophyta</taxon>
        <taxon>Spermatophyta</taxon>
        <taxon>Magnoliopsida</taxon>
        <taxon>eudicotyledons</taxon>
        <taxon>Gunneridae</taxon>
        <taxon>Pentapetalae</taxon>
        <taxon>asterids</taxon>
        <taxon>lamiids</taxon>
        <taxon>Lamiales</taxon>
        <taxon>Orobanchaceae</taxon>
        <taxon>Orobanchaceae incertae sedis</taxon>
        <taxon>Phtheirospermum</taxon>
    </lineage>
</organism>
<dbReference type="AlphaFoldDB" id="A0A830CRP0"/>
<dbReference type="EMBL" id="BMAC01000645">
    <property type="protein sequence ID" value="GFQ00873.1"/>
    <property type="molecule type" value="Genomic_DNA"/>
</dbReference>
<dbReference type="Pfam" id="PF00564">
    <property type="entry name" value="PB1"/>
    <property type="match status" value="1"/>
</dbReference>
<dbReference type="SMART" id="SM00666">
    <property type="entry name" value="PB1"/>
    <property type="match status" value="1"/>
</dbReference>
<keyword evidence="2" id="KW-1133">Transmembrane helix</keyword>
<dbReference type="Gene3D" id="3.10.20.90">
    <property type="entry name" value="Phosphatidylinositol 3-kinase Catalytic Subunit, Chain A, domain 1"/>
    <property type="match status" value="1"/>
</dbReference>
<dbReference type="InterPro" id="IPR000270">
    <property type="entry name" value="PB1_dom"/>
</dbReference>
<feature type="transmembrane region" description="Helical" evidence="2">
    <location>
        <begin position="622"/>
        <end position="642"/>
    </location>
</feature>
<dbReference type="OrthoDB" id="4062651at2759"/>
<evidence type="ECO:0000256" key="1">
    <source>
        <dbReference type="SAM" id="MobiDB-lite"/>
    </source>
</evidence>
<evidence type="ECO:0000259" key="3">
    <source>
        <dbReference type="SMART" id="SM00666"/>
    </source>
</evidence>
<comment type="caution">
    <text evidence="4">The sequence shown here is derived from an EMBL/GenBank/DDBJ whole genome shotgun (WGS) entry which is preliminary data.</text>
</comment>
<accession>A0A830CRP0</accession>
<proteinExistence type="predicted"/>
<keyword evidence="5" id="KW-1185">Reference proteome</keyword>